<keyword evidence="1" id="KW-0812">Transmembrane</keyword>
<organism evidence="2 3">
    <name type="scientific">Chryseobacterium gambrini</name>
    <dbReference type="NCBI Taxonomy" id="373672"/>
    <lineage>
        <taxon>Bacteria</taxon>
        <taxon>Pseudomonadati</taxon>
        <taxon>Bacteroidota</taxon>
        <taxon>Flavobacteriia</taxon>
        <taxon>Flavobacteriales</taxon>
        <taxon>Weeksellaceae</taxon>
        <taxon>Chryseobacterium group</taxon>
        <taxon>Chryseobacterium</taxon>
    </lineage>
</organism>
<keyword evidence="1" id="KW-1133">Transmembrane helix</keyword>
<evidence type="ECO:0000256" key="1">
    <source>
        <dbReference type="SAM" id="Phobius"/>
    </source>
</evidence>
<dbReference type="AlphaFoldDB" id="A0A1N7PAZ8"/>
<dbReference type="NCBIfam" id="NF038065">
    <property type="entry name" value="Pr6Pr"/>
    <property type="match status" value="1"/>
</dbReference>
<gene>
    <name evidence="2" type="ORF">SAMN05421785_106116</name>
</gene>
<sequence length="199" mass="23101">MKKTLSLLFALTGWFAIITQYVLMIRNSEFSFWETTIRFFSYFTILTNIIVSVYFTVQTFKKSSNEKSGILTAITVCISIVGLIYQFLLRSTWNPSGMQKLVDELLHSVIPLLVLIYWYWYENKNNLKYGSILKWAIYPVLYLGYILIRGSFSGFYPYPFVDVASFGLIKVLINALWITTFFFILSLVFIKIGKLTGKS</sequence>
<feature type="transmembrane region" description="Helical" evidence="1">
    <location>
        <begin position="101"/>
        <end position="120"/>
    </location>
</feature>
<evidence type="ECO:0008006" key="4">
    <source>
        <dbReference type="Google" id="ProtNLM"/>
    </source>
</evidence>
<proteinExistence type="predicted"/>
<dbReference type="OrthoDB" id="9809977at2"/>
<name>A0A1N7PAZ8_9FLAO</name>
<dbReference type="Proteomes" id="UP000185781">
    <property type="component" value="Unassembled WGS sequence"/>
</dbReference>
<accession>A0A1N7PAZ8</accession>
<evidence type="ECO:0000313" key="2">
    <source>
        <dbReference type="EMBL" id="SIT07687.1"/>
    </source>
</evidence>
<reference evidence="2 3" key="1">
    <citation type="submission" date="2017-01" db="EMBL/GenBank/DDBJ databases">
        <authorList>
            <person name="Mah S.A."/>
            <person name="Swanson W.J."/>
            <person name="Moy G.W."/>
            <person name="Vacquier V.D."/>
        </authorList>
    </citation>
    <scope>NUCLEOTIDE SEQUENCE [LARGE SCALE GENOMIC DNA]</scope>
    <source>
        <strain evidence="2 3">DSM 18014</strain>
    </source>
</reference>
<dbReference type="RefSeq" id="WP_076393356.1">
    <property type="nucleotide sequence ID" value="NZ_FTOV01000006.1"/>
</dbReference>
<feature type="transmembrane region" description="Helical" evidence="1">
    <location>
        <begin position="69"/>
        <end position="89"/>
    </location>
</feature>
<feature type="transmembrane region" description="Helical" evidence="1">
    <location>
        <begin position="39"/>
        <end position="57"/>
    </location>
</feature>
<protein>
    <recommendedName>
        <fullName evidence="4">FAR-17a/AIG1-like protein</fullName>
    </recommendedName>
</protein>
<dbReference type="EMBL" id="FTOV01000006">
    <property type="protein sequence ID" value="SIT07687.1"/>
    <property type="molecule type" value="Genomic_DNA"/>
</dbReference>
<dbReference type="STRING" id="373672.SAMN05421785_106116"/>
<keyword evidence="1" id="KW-0472">Membrane</keyword>
<evidence type="ECO:0000313" key="3">
    <source>
        <dbReference type="Proteomes" id="UP000185781"/>
    </source>
</evidence>
<feature type="transmembrane region" description="Helical" evidence="1">
    <location>
        <begin position="132"/>
        <end position="148"/>
    </location>
</feature>
<dbReference type="InterPro" id="IPR049713">
    <property type="entry name" value="Pr6Pr-like"/>
</dbReference>
<feature type="transmembrane region" description="Helical" evidence="1">
    <location>
        <begin position="168"/>
        <end position="190"/>
    </location>
</feature>